<protein>
    <submittedName>
        <fullName evidence="3">Alpha(1,3)galactosyltransferase EpsF</fullName>
    </submittedName>
</protein>
<proteinExistence type="predicted"/>
<dbReference type="Pfam" id="PF13439">
    <property type="entry name" value="Glyco_transf_4"/>
    <property type="match status" value="1"/>
</dbReference>
<dbReference type="AlphaFoldDB" id="S4PR15"/>
<dbReference type="Proteomes" id="UP000016361">
    <property type="component" value="Unassembled WGS sequence"/>
</dbReference>
<dbReference type="OrthoDB" id="9806653at2"/>
<evidence type="ECO:0000259" key="2">
    <source>
        <dbReference type="Pfam" id="PF13439"/>
    </source>
</evidence>
<comment type="caution">
    <text evidence="3">The sequence shown here is derived from an EMBL/GenBank/DDBJ whole genome shotgun (WGS) entry which is preliminary data.</text>
</comment>
<dbReference type="InterPro" id="IPR050194">
    <property type="entry name" value="Glycosyltransferase_grp1"/>
</dbReference>
<keyword evidence="3" id="KW-0808">Transferase</keyword>
<organism evidence="3 4">
    <name type="scientific">Lentilactobacillus otakiensis DSM 19908 = JCM 15040</name>
    <dbReference type="NCBI Taxonomy" id="1423780"/>
    <lineage>
        <taxon>Bacteria</taxon>
        <taxon>Bacillati</taxon>
        <taxon>Bacillota</taxon>
        <taxon>Bacilli</taxon>
        <taxon>Lactobacillales</taxon>
        <taxon>Lactobacillaceae</taxon>
        <taxon>Lentilactobacillus</taxon>
    </lineage>
</organism>
<dbReference type="SUPFAM" id="SSF53756">
    <property type="entry name" value="UDP-Glycosyltransferase/glycogen phosphorylase"/>
    <property type="match status" value="1"/>
</dbReference>
<feature type="domain" description="Glycosyl transferase family 1" evidence="1">
    <location>
        <begin position="190"/>
        <end position="335"/>
    </location>
</feature>
<dbReference type="InterPro" id="IPR028098">
    <property type="entry name" value="Glyco_trans_4-like_N"/>
</dbReference>
<accession>S4PR15</accession>
<keyword evidence="4" id="KW-1185">Reference proteome</keyword>
<evidence type="ECO:0000313" key="4">
    <source>
        <dbReference type="Proteomes" id="UP000016361"/>
    </source>
</evidence>
<dbReference type="Pfam" id="PF00534">
    <property type="entry name" value="Glycos_transf_1"/>
    <property type="match status" value="1"/>
</dbReference>
<dbReference type="RefSeq" id="WP_020282126.1">
    <property type="nucleotide sequence ID" value="NZ_AZED01000001.1"/>
</dbReference>
<dbReference type="PATRIC" id="fig|1423780.4.peg.961"/>
<name>S4PR15_9LACO</name>
<dbReference type="EMBL" id="BASH01000011">
    <property type="protein sequence ID" value="GAD17705.1"/>
    <property type="molecule type" value="Genomic_DNA"/>
</dbReference>
<dbReference type="GeneID" id="301046761"/>
<sequence>MKKKILYVTEAFAGGIFTYLVDLSNELVESFDICIAYSKRPQTPNNFKDYFDSRIQFVKIEHFTREINPLQDLQAMGEIKHIVKTFKPDIVHLNSSKAGVLGRLGINERKIKVFYTPHGYSFLMQNTSKLKRSAYWLIEKAASLNKSVSISCSKGEYEVSKSINRRARWVNNGVNMEKLDRIPLAHVKMLNDSEKVRLCTIGRISSQKNPNLFNEIAEAFPSYEFLWIGDGEQKDELTSSNIKVTGWVSRGKALEFANRSDIFILTSLWEGLPMSLLEAMYLQKPCVVSNVVGNRDVIQDSKNGFVCPDLNSFVSRIKLLCNNPVISKKIVDRAKTDIRVEYNTKNMAHKYRKIYEESIVS</sequence>
<dbReference type="Gene3D" id="3.40.50.2000">
    <property type="entry name" value="Glycogen Phosphorylase B"/>
    <property type="match status" value="2"/>
</dbReference>
<evidence type="ECO:0000313" key="3">
    <source>
        <dbReference type="EMBL" id="GAD17705.1"/>
    </source>
</evidence>
<dbReference type="STRING" id="1423780.FD05_GL000959"/>
<evidence type="ECO:0000259" key="1">
    <source>
        <dbReference type="Pfam" id="PF00534"/>
    </source>
</evidence>
<keyword evidence="3" id="KW-0328">Glycosyltransferase</keyword>
<reference evidence="4" key="1">
    <citation type="journal article" date="2013" name="Genome Announc.">
        <title>Draft Genome Sequence of D-Branched-Chain Amino Acid Producer Lactobacillus otakiensis JCM 15040T, Isolated from a Traditional Japanese Pickle.</title>
        <authorList>
            <person name="Doi K."/>
            <person name="Mori K."/>
            <person name="Mutaguchi Y."/>
            <person name="Tashiro K."/>
            <person name="Fujino Y."/>
            <person name="Ohmori T."/>
            <person name="Kuhara S."/>
            <person name="Ohshima T."/>
        </authorList>
    </citation>
    <scope>NUCLEOTIDE SEQUENCE [LARGE SCALE GENOMIC DNA]</scope>
    <source>
        <strain evidence="4">JCM 15040</strain>
    </source>
</reference>
<dbReference type="GO" id="GO:0016757">
    <property type="term" value="F:glycosyltransferase activity"/>
    <property type="evidence" value="ECO:0007669"/>
    <property type="project" value="UniProtKB-KW"/>
</dbReference>
<gene>
    <name evidence="3" type="ORF">LOT_2243</name>
</gene>
<dbReference type="PANTHER" id="PTHR45947">
    <property type="entry name" value="SULFOQUINOVOSYL TRANSFERASE SQD2"/>
    <property type="match status" value="1"/>
</dbReference>
<dbReference type="eggNOG" id="COG0438">
    <property type="taxonomic scope" value="Bacteria"/>
</dbReference>
<dbReference type="PANTHER" id="PTHR45947:SF3">
    <property type="entry name" value="SULFOQUINOVOSYL TRANSFERASE SQD2"/>
    <property type="match status" value="1"/>
</dbReference>
<feature type="domain" description="Glycosyltransferase subfamily 4-like N-terminal" evidence="2">
    <location>
        <begin position="14"/>
        <end position="177"/>
    </location>
</feature>
<dbReference type="InterPro" id="IPR001296">
    <property type="entry name" value="Glyco_trans_1"/>
</dbReference>